<proteinExistence type="predicted"/>
<keyword evidence="3" id="KW-1185">Reference proteome</keyword>
<evidence type="ECO:0000313" key="3">
    <source>
        <dbReference type="Proteomes" id="UP000308838"/>
    </source>
</evidence>
<dbReference type="AlphaFoldDB" id="A0A4U7BII8"/>
<dbReference type="OrthoDB" id="5373103at2"/>
<keyword evidence="1" id="KW-0732">Signal</keyword>
<comment type="caution">
    <text evidence="2">The sequence shown here is derived from an EMBL/GenBank/DDBJ whole genome shotgun (WGS) entry which is preliminary data.</text>
</comment>
<reference evidence="2 3" key="1">
    <citation type="submission" date="2018-05" db="EMBL/GenBank/DDBJ databases">
        <title>Novel Campyloabacter and Helicobacter Species and Strains.</title>
        <authorList>
            <person name="Mannion A.J."/>
            <person name="Shen Z."/>
            <person name="Fox J.G."/>
        </authorList>
    </citation>
    <scope>NUCLEOTIDE SEQUENCE [LARGE SCALE GENOMIC DNA]</scope>
    <source>
        <strain evidence="3">MIT17-664</strain>
    </source>
</reference>
<feature type="chain" id="PRO_5020815033" description="Lipoprotein" evidence="1">
    <location>
        <begin position="22"/>
        <end position="158"/>
    </location>
</feature>
<sequence length="158" mass="18819">MKKIFVFFLVLFFFNACTVKNQNYHSQSVSIIINSPFLKMRDFGFLKRQNQILILEVYRMGQAFFNLKIKDKICLNIACYDKQIFNKKFFKNEYYDDILSDILNAKPLWQGKNLQKTTCGFKQNLKTENFEIFYEVCQNKVSFLDKISHIKIVLAYQG</sequence>
<dbReference type="Proteomes" id="UP000308838">
    <property type="component" value="Unassembled WGS sequence"/>
</dbReference>
<gene>
    <name evidence="2" type="ORF">CQA69_03440</name>
</gene>
<name>A0A4U7BII8_9BACT</name>
<evidence type="ECO:0000256" key="1">
    <source>
        <dbReference type="SAM" id="SignalP"/>
    </source>
</evidence>
<dbReference type="EMBL" id="NXLZ01000004">
    <property type="protein sequence ID" value="TKX31309.1"/>
    <property type="molecule type" value="Genomic_DNA"/>
</dbReference>
<protein>
    <recommendedName>
        <fullName evidence="4">Lipoprotein</fullName>
    </recommendedName>
</protein>
<evidence type="ECO:0008006" key="4">
    <source>
        <dbReference type="Google" id="ProtNLM"/>
    </source>
</evidence>
<dbReference type="RefSeq" id="WP_137620431.1">
    <property type="nucleotide sequence ID" value="NZ_NXLZ01000004.1"/>
</dbReference>
<evidence type="ECO:0000313" key="2">
    <source>
        <dbReference type="EMBL" id="TKX31309.1"/>
    </source>
</evidence>
<organism evidence="2 3">
    <name type="scientific">Campylobacter estrildidarum</name>
    <dbReference type="NCBI Taxonomy" id="2510189"/>
    <lineage>
        <taxon>Bacteria</taxon>
        <taxon>Pseudomonadati</taxon>
        <taxon>Campylobacterota</taxon>
        <taxon>Epsilonproteobacteria</taxon>
        <taxon>Campylobacterales</taxon>
        <taxon>Campylobacteraceae</taxon>
        <taxon>Campylobacter</taxon>
    </lineage>
</organism>
<accession>A0A4U7BII8</accession>
<feature type="signal peptide" evidence="1">
    <location>
        <begin position="1"/>
        <end position="21"/>
    </location>
</feature>